<dbReference type="RefSeq" id="WP_111321813.1">
    <property type="nucleotide sequence ID" value="NZ_BIFX01000003.1"/>
</dbReference>
<gene>
    <name evidence="6" type="ORF">EI42_02223</name>
</gene>
<dbReference type="InterPro" id="IPR050172">
    <property type="entry name" value="SsuD_RutA_monooxygenase"/>
</dbReference>
<proteinExistence type="predicted"/>
<accession>A0A326U903</accession>
<dbReference type="GO" id="GO:0046306">
    <property type="term" value="P:alkanesulfonate catabolic process"/>
    <property type="evidence" value="ECO:0007669"/>
    <property type="project" value="TreeGrafter"/>
</dbReference>
<reference evidence="6 7" key="1">
    <citation type="submission" date="2018-06" db="EMBL/GenBank/DDBJ databases">
        <title>Genomic Encyclopedia of Archaeal and Bacterial Type Strains, Phase II (KMG-II): from individual species to whole genera.</title>
        <authorList>
            <person name="Goeker M."/>
        </authorList>
    </citation>
    <scope>NUCLEOTIDE SEQUENCE [LARGE SCALE GENOMIC DNA]</scope>
    <source>
        <strain evidence="6 7">ATCC BAA-1881</strain>
    </source>
</reference>
<evidence type="ECO:0000256" key="1">
    <source>
        <dbReference type="ARBA" id="ARBA00022630"/>
    </source>
</evidence>
<feature type="domain" description="Luciferase-like" evidence="5">
    <location>
        <begin position="4"/>
        <end position="241"/>
    </location>
</feature>
<organism evidence="6 7">
    <name type="scientific">Thermosporothrix hazakensis</name>
    <dbReference type="NCBI Taxonomy" id="644383"/>
    <lineage>
        <taxon>Bacteria</taxon>
        <taxon>Bacillati</taxon>
        <taxon>Chloroflexota</taxon>
        <taxon>Ktedonobacteria</taxon>
        <taxon>Ktedonobacterales</taxon>
        <taxon>Thermosporotrichaceae</taxon>
        <taxon>Thermosporothrix</taxon>
    </lineage>
</organism>
<dbReference type="PANTHER" id="PTHR42847">
    <property type="entry name" value="ALKANESULFONATE MONOOXYGENASE"/>
    <property type="match status" value="1"/>
</dbReference>
<evidence type="ECO:0000256" key="4">
    <source>
        <dbReference type="ARBA" id="ARBA00023033"/>
    </source>
</evidence>
<evidence type="ECO:0000313" key="7">
    <source>
        <dbReference type="Proteomes" id="UP000248806"/>
    </source>
</evidence>
<dbReference type="SUPFAM" id="SSF51679">
    <property type="entry name" value="Bacterial luciferase-like"/>
    <property type="match status" value="1"/>
</dbReference>
<name>A0A326U903_THEHA</name>
<evidence type="ECO:0000256" key="3">
    <source>
        <dbReference type="ARBA" id="ARBA00023002"/>
    </source>
</evidence>
<dbReference type="EMBL" id="QKUF01000006">
    <property type="protein sequence ID" value="PZW31126.1"/>
    <property type="molecule type" value="Genomic_DNA"/>
</dbReference>
<protein>
    <submittedName>
        <fullName evidence="6">Alkanesulfonate monooxygenase SsuD/methylene tetrahydromethanopterin reductase-like flavin-dependent oxidoreductase (Luciferase family)</fullName>
    </submittedName>
</protein>
<evidence type="ECO:0000313" key="6">
    <source>
        <dbReference type="EMBL" id="PZW31126.1"/>
    </source>
</evidence>
<comment type="caution">
    <text evidence="6">The sequence shown here is derived from an EMBL/GenBank/DDBJ whole genome shotgun (WGS) entry which is preliminary data.</text>
</comment>
<sequence>MTVKFGWALSVGPTEGISQQQFHKMIQKQIELADGVVDSLWFVDHLQFGSSAVLEGWTTLTYLAAQYPQFQVGHMVLCQSFRNPALLAKMATTLQYMSNGRFLLSIGAGWHEEEYRAYGYPFPSPRVRVEQLEETLQIVKSLWTQEQTTFQGKHFSVQAAYCEPKPDPIPPIIIGGKGTRLLHLVARYADGWNAPWLTPEDYAARAKVLEQECQKVGRDPSSVQRSWFGRCTCVATEQEACTLHDRGLTGTPDQIAAQLQQYIDLGIDTFMLGCNSFDDMTTAELLLKEVLPRFQ</sequence>
<keyword evidence="3" id="KW-0560">Oxidoreductase</keyword>
<keyword evidence="7" id="KW-1185">Reference proteome</keyword>
<evidence type="ECO:0000259" key="5">
    <source>
        <dbReference type="Pfam" id="PF00296"/>
    </source>
</evidence>
<dbReference type="Pfam" id="PF00296">
    <property type="entry name" value="Bac_luciferase"/>
    <property type="match status" value="1"/>
</dbReference>
<dbReference type="Gene3D" id="3.20.20.30">
    <property type="entry name" value="Luciferase-like domain"/>
    <property type="match status" value="1"/>
</dbReference>
<dbReference type="InterPro" id="IPR011251">
    <property type="entry name" value="Luciferase-like_dom"/>
</dbReference>
<keyword evidence="2" id="KW-0288">FMN</keyword>
<dbReference type="GO" id="GO:0008726">
    <property type="term" value="F:alkanesulfonate monooxygenase activity"/>
    <property type="evidence" value="ECO:0007669"/>
    <property type="project" value="TreeGrafter"/>
</dbReference>
<dbReference type="PANTHER" id="PTHR42847:SF8">
    <property type="entry name" value="CONSERVED PROTEIN"/>
    <property type="match status" value="1"/>
</dbReference>
<dbReference type="AlphaFoldDB" id="A0A326U903"/>
<evidence type="ECO:0000256" key="2">
    <source>
        <dbReference type="ARBA" id="ARBA00022643"/>
    </source>
</evidence>
<dbReference type="InterPro" id="IPR036661">
    <property type="entry name" value="Luciferase-like_sf"/>
</dbReference>
<keyword evidence="4 6" id="KW-0503">Monooxygenase</keyword>
<dbReference type="OrthoDB" id="156481at2"/>
<keyword evidence="1" id="KW-0285">Flavoprotein</keyword>
<dbReference type="Proteomes" id="UP000248806">
    <property type="component" value="Unassembled WGS sequence"/>
</dbReference>